<dbReference type="GO" id="GO:0016020">
    <property type="term" value="C:membrane"/>
    <property type="evidence" value="ECO:0007669"/>
    <property type="project" value="UniProtKB-SubCell"/>
</dbReference>
<evidence type="ECO:0000256" key="7">
    <source>
        <dbReference type="ARBA" id="ARBA00023004"/>
    </source>
</evidence>
<evidence type="ECO:0000313" key="14">
    <source>
        <dbReference type="Proteomes" id="UP001552299"/>
    </source>
</evidence>
<keyword evidence="3 12" id="KW-0812">Transmembrane</keyword>
<evidence type="ECO:0000256" key="4">
    <source>
        <dbReference type="ARBA" id="ARBA00022723"/>
    </source>
</evidence>
<dbReference type="SUPFAM" id="SSF48264">
    <property type="entry name" value="Cytochrome P450"/>
    <property type="match status" value="2"/>
</dbReference>
<keyword evidence="14" id="KW-1185">Reference proteome</keyword>
<keyword evidence="5 12" id="KW-1133">Transmembrane helix</keyword>
<dbReference type="InterPro" id="IPR002401">
    <property type="entry name" value="Cyt_P450_E_grp-I"/>
</dbReference>
<comment type="subcellular location">
    <subcellularLocation>
        <location evidence="1">Membrane</location>
        <topology evidence="1">Single-pass membrane protein</topology>
    </subcellularLocation>
</comment>
<keyword evidence="7" id="KW-0408">Iron</keyword>
<dbReference type="PRINTS" id="PR00385">
    <property type="entry name" value="P450"/>
</dbReference>
<evidence type="ECO:0000256" key="5">
    <source>
        <dbReference type="ARBA" id="ARBA00022989"/>
    </source>
</evidence>
<evidence type="ECO:0000256" key="10">
    <source>
        <dbReference type="ARBA" id="ARBA00048529"/>
    </source>
</evidence>
<proteinExistence type="inferred from homology"/>
<dbReference type="Gene3D" id="1.10.630.10">
    <property type="entry name" value="Cytochrome P450"/>
    <property type="match status" value="2"/>
</dbReference>
<accession>A0ABD0VEW4</accession>
<keyword evidence="8 12" id="KW-0472">Membrane</keyword>
<gene>
    <name evidence="13" type="ORF">M5K25_007656</name>
</gene>
<evidence type="ECO:0000256" key="8">
    <source>
        <dbReference type="ARBA" id="ARBA00023136"/>
    </source>
</evidence>
<evidence type="ECO:0000256" key="6">
    <source>
        <dbReference type="ARBA" id="ARBA00023002"/>
    </source>
</evidence>
<keyword evidence="4" id="KW-0479">Metal-binding</keyword>
<sequence>MELVADAKLLAMAAGVACFLVAIYLLKPVVNLLFRKKKYPPVAGTIFHQLLNLHRLLDFQTDLSRRYKTFRILTPFCNYVYTVDPDNVEYILKTNFANFGKGNIINDVMKDLLGNGIFAVDGDMWRHQRKVSSLEFSTKVLRDYSSLVFRSNAVKLSMLISKEAKSSEIIDIQNLFMRSTMDSIFKVGFGVELDTLGGSNKEGSVFAKAFDDSSSQILRRFFDVFWKISRALNIGLEAQLRKNIKLIDEFVYKVINEKIEQLSQKKDDALMKEDILSRLLMERERDPDTISYQYLRDIVLNFLLAGRDTTAGTLSWFFYMLCKNPNVQEKVAQEVKDAIMEKETLSINKFHLFLTEEVLNGMHYLHAALTETLRLYPAVPLDVKYCFSDDTLPDGFDLKEGDLVNYQPFCMGRMKFLWGDDAEVFRPDRWLNNDGLFVSESPFKFCAFQAGPRICLGKDFAYRQMKIFAVTLLYYFKFEISADQIVNYKPMLTLQIDGGLHLQGKLLTMAAGVACFLVAVYLLKPLVNLLFPKKKYPPVAGTVFHQLLNLHRLLDFQTDLSRRYKTFRILTPFCNDVYTVDPDNVEYILKTNFANFGKGNIINDVMKDLLGNGIFAVDGDMWRHQRKVSSLEFSTKVLRDYSSIVFRSNAVKLSMLISKAAKSSEIIDIQNLLMRSTMDSIFKVGFGVELDTLGGSNKEGSVFAKAFDDSSSQILRRFFDVFWKISRALNIGLEAQLRKNIKLIDEFVYKVINEKIEQLSQNKDDALMKEDILSRLLMERERDPDTLSYQYLRDIVLNFLLAGRDTTAGTLSWFFYMLCKNPNVQEKVAQEVKDAIMEKETLSINEFHLFLTEEVLNGMHYLHAVLTETLRLYPAVPLDVKYCFSDDTLPDGFDLKKGDLVNYQPFSMGRMKFLWGDDAEVFRPDRWLNNDGLFVSESPFKFCAFQAGPRICLGKDFAYRQMKIFAATLLYYFKFEISADQIVNYKPMLTLQIDGGLHLHALCR</sequence>
<evidence type="ECO:0000256" key="11">
    <source>
        <dbReference type="ARBA" id="ARBA00049170"/>
    </source>
</evidence>
<dbReference type="PANTHER" id="PTHR24296">
    <property type="entry name" value="CYTOCHROME P450"/>
    <property type="match status" value="1"/>
</dbReference>
<dbReference type="CDD" id="cd11064">
    <property type="entry name" value="CYP86A"/>
    <property type="match status" value="2"/>
</dbReference>
<comment type="similarity">
    <text evidence="2">Belongs to the cytochrome P450 family.</text>
</comment>
<keyword evidence="6" id="KW-0560">Oxidoreductase</keyword>
<evidence type="ECO:0000256" key="3">
    <source>
        <dbReference type="ARBA" id="ARBA00022692"/>
    </source>
</evidence>
<dbReference type="AlphaFoldDB" id="A0ABD0VEW4"/>
<dbReference type="GO" id="GO:0016491">
    <property type="term" value="F:oxidoreductase activity"/>
    <property type="evidence" value="ECO:0007669"/>
    <property type="project" value="UniProtKB-KW"/>
</dbReference>
<dbReference type="EC" id="1.14.19.50" evidence="9"/>
<evidence type="ECO:0000256" key="1">
    <source>
        <dbReference type="ARBA" id="ARBA00004167"/>
    </source>
</evidence>
<comment type="catalytic activity">
    <reaction evidence="10">
        <text>4'-O-methylnorbelladine + reduced [NADPH--hemoprotein reductase] + O2 = (10bS,4aR)-noroxomaritidine + oxidized [NADPH--hemoprotein reductase] + 2 H2O + H(+)</text>
        <dbReference type="Rhea" id="RHEA:51264"/>
        <dbReference type="Rhea" id="RHEA-COMP:11964"/>
        <dbReference type="Rhea" id="RHEA-COMP:11965"/>
        <dbReference type="ChEBI" id="CHEBI:15377"/>
        <dbReference type="ChEBI" id="CHEBI:15378"/>
        <dbReference type="ChEBI" id="CHEBI:15379"/>
        <dbReference type="ChEBI" id="CHEBI:57618"/>
        <dbReference type="ChEBI" id="CHEBI:58210"/>
        <dbReference type="ChEBI" id="CHEBI:133993"/>
        <dbReference type="ChEBI" id="CHEBI:133996"/>
        <dbReference type="EC" id="1.14.19.50"/>
    </reaction>
</comment>
<dbReference type="Proteomes" id="UP001552299">
    <property type="component" value="Unassembled WGS sequence"/>
</dbReference>
<dbReference type="PRINTS" id="PR00463">
    <property type="entry name" value="EP450I"/>
</dbReference>
<feature type="transmembrane region" description="Helical" evidence="12">
    <location>
        <begin position="12"/>
        <end position="34"/>
    </location>
</feature>
<dbReference type="InterPro" id="IPR036396">
    <property type="entry name" value="Cyt_P450_sf"/>
</dbReference>
<evidence type="ECO:0000313" key="13">
    <source>
        <dbReference type="EMBL" id="KAL0923595.1"/>
    </source>
</evidence>
<comment type="caution">
    <text evidence="13">The sequence shown here is derived from an EMBL/GenBank/DDBJ whole genome shotgun (WGS) entry which is preliminary data.</text>
</comment>
<evidence type="ECO:0000256" key="2">
    <source>
        <dbReference type="ARBA" id="ARBA00010617"/>
    </source>
</evidence>
<comment type="catalytic activity">
    <reaction evidence="11">
        <text>4'-O-methylnorbelladine + reduced [NADPH--hemoprotein reductase] + O2 = (10bR,4aS)-noroxomaritidine + oxidized [NADPH--hemoprotein reductase] + 2 H2O + H(+)</text>
        <dbReference type="Rhea" id="RHEA:51260"/>
        <dbReference type="Rhea" id="RHEA-COMP:11964"/>
        <dbReference type="Rhea" id="RHEA-COMP:11965"/>
        <dbReference type="ChEBI" id="CHEBI:15377"/>
        <dbReference type="ChEBI" id="CHEBI:15378"/>
        <dbReference type="ChEBI" id="CHEBI:15379"/>
        <dbReference type="ChEBI" id="CHEBI:57618"/>
        <dbReference type="ChEBI" id="CHEBI:58210"/>
        <dbReference type="ChEBI" id="CHEBI:133993"/>
        <dbReference type="ChEBI" id="CHEBI:133995"/>
        <dbReference type="EC" id="1.14.19.50"/>
    </reaction>
</comment>
<evidence type="ECO:0000256" key="12">
    <source>
        <dbReference type="SAM" id="Phobius"/>
    </source>
</evidence>
<organism evidence="13 14">
    <name type="scientific">Dendrobium thyrsiflorum</name>
    <name type="common">Pinecone-like raceme dendrobium</name>
    <name type="synonym">Orchid</name>
    <dbReference type="NCBI Taxonomy" id="117978"/>
    <lineage>
        <taxon>Eukaryota</taxon>
        <taxon>Viridiplantae</taxon>
        <taxon>Streptophyta</taxon>
        <taxon>Embryophyta</taxon>
        <taxon>Tracheophyta</taxon>
        <taxon>Spermatophyta</taxon>
        <taxon>Magnoliopsida</taxon>
        <taxon>Liliopsida</taxon>
        <taxon>Asparagales</taxon>
        <taxon>Orchidaceae</taxon>
        <taxon>Epidendroideae</taxon>
        <taxon>Malaxideae</taxon>
        <taxon>Dendrobiinae</taxon>
        <taxon>Dendrobium</taxon>
    </lineage>
</organism>
<dbReference type="InterPro" id="IPR001128">
    <property type="entry name" value="Cyt_P450"/>
</dbReference>
<name>A0ABD0VEW4_DENTH</name>
<evidence type="ECO:0000256" key="9">
    <source>
        <dbReference type="ARBA" id="ARBA00039071"/>
    </source>
</evidence>
<dbReference type="GO" id="GO:0046872">
    <property type="term" value="F:metal ion binding"/>
    <property type="evidence" value="ECO:0007669"/>
    <property type="project" value="UniProtKB-KW"/>
</dbReference>
<dbReference type="Pfam" id="PF00067">
    <property type="entry name" value="p450"/>
    <property type="match status" value="2"/>
</dbReference>
<reference evidence="13 14" key="1">
    <citation type="journal article" date="2024" name="Plant Biotechnol. J.">
        <title>Dendrobium thyrsiflorum genome and its molecular insights into genes involved in important horticultural traits.</title>
        <authorList>
            <person name="Chen B."/>
            <person name="Wang J.Y."/>
            <person name="Zheng P.J."/>
            <person name="Li K.L."/>
            <person name="Liang Y.M."/>
            <person name="Chen X.F."/>
            <person name="Zhang C."/>
            <person name="Zhao X."/>
            <person name="He X."/>
            <person name="Zhang G.Q."/>
            <person name="Liu Z.J."/>
            <person name="Xu Q."/>
        </authorList>
    </citation>
    <scope>NUCLEOTIDE SEQUENCE [LARGE SCALE GENOMIC DNA]</scope>
    <source>
        <strain evidence="13">GZMU011</strain>
    </source>
</reference>
<dbReference type="EMBL" id="JANQDX010000006">
    <property type="protein sequence ID" value="KAL0923595.1"/>
    <property type="molecule type" value="Genomic_DNA"/>
</dbReference>
<protein>
    <recommendedName>
        <fullName evidence="9">noroxomaritidine synthase</fullName>
        <ecNumber evidence="9">1.14.19.50</ecNumber>
    </recommendedName>
</protein>